<dbReference type="GO" id="GO:0003993">
    <property type="term" value="F:acid phosphatase activity"/>
    <property type="evidence" value="ECO:0007669"/>
    <property type="project" value="UniProtKB-EC"/>
</dbReference>
<dbReference type="Pfam" id="PF14008">
    <property type="entry name" value="Metallophos_C"/>
    <property type="match status" value="1"/>
</dbReference>
<comment type="catalytic activity">
    <reaction evidence="3">
        <text>a phosphate monoester + H2O = an alcohol + phosphate</text>
        <dbReference type="Rhea" id="RHEA:15017"/>
        <dbReference type="ChEBI" id="CHEBI:15377"/>
        <dbReference type="ChEBI" id="CHEBI:30879"/>
        <dbReference type="ChEBI" id="CHEBI:43474"/>
        <dbReference type="ChEBI" id="CHEBI:67140"/>
        <dbReference type="EC" id="3.1.3.2"/>
    </reaction>
</comment>
<organism evidence="7 8">
    <name type="scientific">Paralvinella palmiformis</name>
    <dbReference type="NCBI Taxonomy" id="53620"/>
    <lineage>
        <taxon>Eukaryota</taxon>
        <taxon>Metazoa</taxon>
        <taxon>Spiralia</taxon>
        <taxon>Lophotrochozoa</taxon>
        <taxon>Annelida</taxon>
        <taxon>Polychaeta</taxon>
        <taxon>Sedentaria</taxon>
        <taxon>Canalipalpata</taxon>
        <taxon>Terebellida</taxon>
        <taxon>Terebelliformia</taxon>
        <taxon>Alvinellidae</taxon>
        <taxon>Paralvinella</taxon>
    </lineage>
</organism>
<evidence type="ECO:0000256" key="1">
    <source>
        <dbReference type="ARBA" id="ARBA00022729"/>
    </source>
</evidence>
<dbReference type="AlphaFoldDB" id="A0AAD9ISL2"/>
<proteinExistence type="inferred from homology"/>
<gene>
    <name evidence="7" type="ORF">LSH36_1561g00000</name>
</gene>
<dbReference type="InterPro" id="IPR008963">
    <property type="entry name" value="Purple_acid_Pase-like_N"/>
</dbReference>
<accession>A0AAD9ISL2</accession>
<dbReference type="Gene3D" id="3.60.21.10">
    <property type="match status" value="2"/>
</dbReference>
<sequence length="426" mass="48487">MVRCFIMALIVLFFLIHLSSAEPLLYDEVLTRPEQIHLSLTGSNSEMMVTWVTRNSTGMPMVEYGLAGGIKRSGQQMQNELGWPKFDQVAVGETDTFIDGGSLHRRLYIHRVKMTGLKPKQEYVYHVGGALGWSDVYFFMTYPDGTTWSPRIVLFGDMGNENAQSLSRLQEETQRGFYDAIFHVGDFAYDMNTDNAHVGDEFMNQIQSIAAYVPYMTCVGNHEGAYNFSNYKNRFTMPGGDGEGMYFRKPVCLRTELKGHGLSRCVTVQCTAQTAMILNTAPTCKTLYIRTGVNLEHSFSAEQLLYKYGVDLHIQAHEHSYERMWPVYNLTVCNGSKSEPYRNPRAPVHIVTGSAGCKEKLDPFFRFHTEWSAFHRDDYGYTRINIINGTHLYLEQVSDDEKGAVIDKMTLIKEHHGSYDCHLGKK</sequence>
<evidence type="ECO:0000313" key="7">
    <source>
        <dbReference type="EMBL" id="KAK2139909.1"/>
    </source>
</evidence>
<dbReference type="InterPro" id="IPR029052">
    <property type="entry name" value="Metallo-depent_PP-like"/>
</dbReference>
<comment type="similarity">
    <text evidence="3">Belongs to the metallophosphoesterase superfamily. Purple acid phosphatase family.</text>
</comment>
<dbReference type="GO" id="GO:0046872">
    <property type="term" value="F:metal ion binding"/>
    <property type="evidence" value="ECO:0007669"/>
    <property type="project" value="InterPro"/>
</dbReference>
<dbReference type="Proteomes" id="UP001208570">
    <property type="component" value="Unassembled WGS sequence"/>
</dbReference>
<feature type="chain" id="PRO_5041769705" description="Purple acid phosphatase" evidence="3">
    <location>
        <begin position="22"/>
        <end position="426"/>
    </location>
</feature>
<dbReference type="Pfam" id="PF00149">
    <property type="entry name" value="Metallophos"/>
    <property type="match status" value="1"/>
</dbReference>
<evidence type="ECO:0000259" key="4">
    <source>
        <dbReference type="Pfam" id="PF00149"/>
    </source>
</evidence>
<keyword evidence="3" id="KW-0378">Hydrolase</keyword>
<feature type="domain" description="Purple acid phosphatase C-terminal" evidence="5">
    <location>
        <begin position="346"/>
        <end position="407"/>
    </location>
</feature>
<reference evidence="7" key="1">
    <citation type="journal article" date="2023" name="Mol. Biol. Evol.">
        <title>Third-Generation Sequencing Reveals the Adaptive Role of the Epigenome in Three Deep-Sea Polychaetes.</title>
        <authorList>
            <person name="Perez M."/>
            <person name="Aroh O."/>
            <person name="Sun Y."/>
            <person name="Lan Y."/>
            <person name="Juniper S.K."/>
            <person name="Young C.R."/>
            <person name="Angers B."/>
            <person name="Qian P.Y."/>
        </authorList>
    </citation>
    <scope>NUCLEOTIDE SEQUENCE</scope>
    <source>
        <strain evidence="7">P08H-3</strain>
    </source>
</reference>
<keyword evidence="1 3" id="KW-0732">Signal</keyword>
<dbReference type="SUPFAM" id="SSF56300">
    <property type="entry name" value="Metallo-dependent phosphatases"/>
    <property type="match status" value="1"/>
</dbReference>
<evidence type="ECO:0000259" key="5">
    <source>
        <dbReference type="Pfam" id="PF14008"/>
    </source>
</evidence>
<name>A0AAD9ISL2_9ANNE</name>
<dbReference type="PANTHER" id="PTHR45867:SF3">
    <property type="entry name" value="ACID PHOSPHATASE TYPE 7"/>
    <property type="match status" value="1"/>
</dbReference>
<dbReference type="InterPro" id="IPR015914">
    <property type="entry name" value="PAPs_N"/>
</dbReference>
<evidence type="ECO:0000256" key="3">
    <source>
        <dbReference type="RuleBase" id="RU361203"/>
    </source>
</evidence>
<feature type="domain" description="Calcineurin-like phosphoesterase" evidence="4">
    <location>
        <begin position="151"/>
        <end position="321"/>
    </location>
</feature>
<dbReference type="InterPro" id="IPR004843">
    <property type="entry name" value="Calcineurin-like_PHP"/>
</dbReference>
<dbReference type="Gene3D" id="2.60.40.380">
    <property type="entry name" value="Purple acid phosphatase-like, N-terminal"/>
    <property type="match status" value="1"/>
</dbReference>
<dbReference type="InterPro" id="IPR041792">
    <property type="entry name" value="MPP_PAP"/>
</dbReference>
<protein>
    <recommendedName>
        <fullName evidence="3">Purple acid phosphatase</fullName>
        <ecNumber evidence="3">3.1.3.2</ecNumber>
    </recommendedName>
</protein>
<keyword evidence="2" id="KW-0325">Glycoprotein</keyword>
<feature type="signal peptide" evidence="3">
    <location>
        <begin position="1"/>
        <end position="21"/>
    </location>
</feature>
<evidence type="ECO:0000313" key="8">
    <source>
        <dbReference type="Proteomes" id="UP001208570"/>
    </source>
</evidence>
<dbReference type="InterPro" id="IPR025733">
    <property type="entry name" value="PAPs_C"/>
</dbReference>
<feature type="domain" description="Purple acid phosphatase N-terminal" evidence="6">
    <location>
        <begin position="33"/>
        <end position="141"/>
    </location>
</feature>
<evidence type="ECO:0000259" key="6">
    <source>
        <dbReference type="Pfam" id="PF16656"/>
    </source>
</evidence>
<dbReference type="CDD" id="cd00839">
    <property type="entry name" value="MPP_PAPs"/>
    <property type="match status" value="1"/>
</dbReference>
<dbReference type="Pfam" id="PF16656">
    <property type="entry name" value="Pur_ac_phosph_N"/>
    <property type="match status" value="1"/>
</dbReference>
<dbReference type="EMBL" id="JAODUP010001560">
    <property type="protein sequence ID" value="KAK2139909.1"/>
    <property type="molecule type" value="Genomic_DNA"/>
</dbReference>
<dbReference type="PANTHER" id="PTHR45867">
    <property type="entry name" value="PURPLE ACID PHOSPHATASE"/>
    <property type="match status" value="1"/>
</dbReference>
<keyword evidence="8" id="KW-1185">Reference proteome</keyword>
<dbReference type="EC" id="3.1.3.2" evidence="3"/>
<dbReference type="SUPFAM" id="SSF49363">
    <property type="entry name" value="Purple acid phosphatase, N-terminal domain"/>
    <property type="match status" value="1"/>
</dbReference>
<evidence type="ECO:0000256" key="2">
    <source>
        <dbReference type="ARBA" id="ARBA00023180"/>
    </source>
</evidence>
<comment type="caution">
    <text evidence="7">The sequence shown here is derived from an EMBL/GenBank/DDBJ whole genome shotgun (WGS) entry which is preliminary data.</text>
</comment>